<evidence type="ECO:0000256" key="4">
    <source>
        <dbReference type="RuleBase" id="RU003693"/>
    </source>
</evidence>
<dbReference type="PANTHER" id="PTHR13693:SF3">
    <property type="entry name" value="LD36009P"/>
    <property type="match status" value="1"/>
</dbReference>
<comment type="cofactor">
    <cofactor evidence="1 4">
        <name>pyridoxal 5'-phosphate</name>
        <dbReference type="ChEBI" id="CHEBI:597326"/>
    </cofactor>
</comment>
<feature type="domain" description="Aminotransferase class I/classII large" evidence="5">
    <location>
        <begin position="53"/>
        <end position="392"/>
    </location>
</feature>
<sequence length="415" mass="45732">MADSKADTSHKKIFNKAYDFTKADEIKAQGLYPYFKPLQATDGTTVQIEGREVIMAGSNNYLGLTNDPRVIKAAQDVISTYGTGCTGSRYLNGTLDLHLELEEKLATFMNKESCVLFSTGYQTNEGSIQTIAGRNDIIFSDRDNHACIVVGTQVSNAKTVRYRHNDMEHLRTMLEKSDPNAGKIIVSDGVFSMSGTLAKVPELVQLAKEFDAAIYLDDAHAVGVIGDGGRGTASVFGLSDEVDLISGTFSKSFASLGGFIVGDRSVIEYIRHHSPAHIFSASMPPANVATVLKSLEILQEETWRLERLEEISNYMRKELRNLGFNVWSSQTPIIPVVIGEMYNCFRFWKDLFEAGVYVNAVVPPAVPRGQALVRTSYMATHTDEHLDKILSAFKKVGIMHGIIDKNGRSLIDVEA</sequence>
<evidence type="ECO:0000256" key="1">
    <source>
        <dbReference type="ARBA" id="ARBA00001933"/>
    </source>
</evidence>
<dbReference type="InterPro" id="IPR001917">
    <property type="entry name" value="Aminotrans_II_pyridoxalP_BS"/>
</dbReference>
<dbReference type="Pfam" id="PF00155">
    <property type="entry name" value="Aminotran_1_2"/>
    <property type="match status" value="1"/>
</dbReference>
<evidence type="ECO:0000259" key="5">
    <source>
        <dbReference type="Pfam" id="PF00155"/>
    </source>
</evidence>
<protein>
    <submittedName>
        <fullName evidence="6">8-amino-7-oxononanoate synthase</fullName>
    </submittedName>
</protein>
<dbReference type="InterPro" id="IPR004839">
    <property type="entry name" value="Aminotransferase_I/II_large"/>
</dbReference>
<dbReference type="InterPro" id="IPR015421">
    <property type="entry name" value="PyrdxlP-dep_Trfase_major"/>
</dbReference>
<dbReference type="InterPro" id="IPR015424">
    <property type="entry name" value="PyrdxlP-dep_Trfase"/>
</dbReference>
<name>A0A2N0VIM0_9BACT</name>
<dbReference type="Proteomes" id="UP000233398">
    <property type="component" value="Unassembled WGS sequence"/>
</dbReference>
<gene>
    <name evidence="6" type="ORF">CWD77_00350</name>
</gene>
<dbReference type="PROSITE" id="PS00599">
    <property type="entry name" value="AA_TRANSFER_CLASS_2"/>
    <property type="match status" value="1"/>
</dbReference>
<evidence type="ECO:0000256" key="3">
    <source>
        <dbReference type="ARBA" id="ARBA00022898"/>
    </source>
</evidence>
<dbReference type="EMBL" id="PISP01000001">
    <property type="protein sequence ID" value="PKD43968.1"/>
    <property type="molecule type" value="Genomic_DNA"/>
</dbReference>
<dbReference type="SUPFAM" id="SSF53383">
    <property type="entry name" value="PLP-dependent transferases"/>
    <property type="match status" value="1"/>
</dbReference>
<keyword evidence="3 4" id="KW-0663">Pyridoxal phosphate</keyword>
<dbReference type="GO" id="GO:0030170">
    <property type="term" value="F:pyridoxal phosphate binding"/>
    <property type="evidence" value="ECO:0007669"/>
    <property type="project" value="InterPro"/>
</dbReference>
<keyword evidence="7" id="KW-1185">Reference proteome</keyword>
<dbReference type="GO" id="GO:0016740">
    <property type="term" value="F:transferase activity"/>
    <property type="evidence" value="ECO:0007669"/>
    <property type="project" value="UniProtKB-KW"/>
</dbReference>
<dbReference type="OrthoDB" id="9807157at2"/>
<dbReference type="InterPro" id="IPR050087">
    <property type="entry name" value="AON_synthase_class-II"/>
</dbReference>
<evidence type="ECO:0000256" key="2">
    <source>
        <dbReference type="ARBA" id="ARBA00022679"/>
    </source>
</evidence>
<dbReference type="AlphaFoldDB" id="A0A2N0VIM0"/>
<dbReference type="Gene3D" id="3.90.1150.10">
    <property type="entry name" value="Aspartate Aminotransferase, domain 1"/>
    <property type="match status" value="1"/>
</dbReference>
<proteinExistence type="inferred from homology"/>
<dbReference type="RefSeq" id="WP_101071211.1">
    <property type="nucleotide sequence ID" value="NZ_PISP01000001.1"/>
</dbReference>
<comment type="similarity">
    <text evidence="4">Belongs to the class-II pyridoxal-phosphate-dependent aminotransferase family.</text>
</comment>
<evidence type="ECO:0000313" key="6">
    <source>
        <dbReference type="EMBL" id="PKD43968.1"/>
    </source>
</evidence>
<dbReference type="PANTHER" id="PTHR13693">
    <property type="entry name" value="CLASS II AMINOTRANSFERASE/8-AMINO-7-OXONONANOATE SYNTHASE"/>
    <property type="match status" value="1"/>
</dbReference>
<organism evidence="6 7">
    <name type="scientific">Rhodohalobacter barkolensis</name>
    <dbReference type="NCBI Taxonomy" id="2053187"/>
    <lineage>
        <taxon>Bacteria</taxon>
        <taxon>Pseudomonadati</taxon>
        <taxon>Balneolota</taxon>
        <taxon>Balneolia</taxon>
        <taxon>Balneolales</taxon>
        <taxon>Balneolaceae</taxon>
        <taxon>Rhodohalobacter</taxon>
    </lineage>
</organism>
<dbReference type="CDD" id="cd06454">
    <property type="entry name" value="KBL_like"/>
    <property type="match status" value="1"/>
</dbReference>
<comment type="caution">
    <text evidence="6">The sequence shown here is derived from an EMBL/GenBank/DDBJ whole genome shotgun (WGS) entry which is preliminary data.</text>
</comment>
<keyword evidence="2" id="KW-0808">Transferase</keyword>
<dbReference type="InterPro" id="IPR015422">
    <property type="entry name" value="PyrdxlP-dep_Trfase_small"/>
</dbReference>
<reference evidence="6 7" key="1">
    <citation type="submission" date="2017-11" db="EMBL/GenBank/DDBJ databases">
        <title>Rhodohalobacter 15182 sp. nov., isolated from a salt lake.</title>
        <authorList>
            <person name="Han S."/>
        </authorList>
    </citation>
    <scope>NUCLEOTIDE SEQUENCE [LARGE SCALE GENOMIC DNA]</scope>
    <source>
        <strain evidence="6 7">15182</strain>
    </source>
</reference>
<dbReference type="Gene3D" id="3.40.640.10">
    <property type="entry name" value="Type I PLP-dependent aspartate aminotransferase-like (Major domain)"/>
    <property type="match status" value="1"/>
</dbReference>
<accession>A0A2N0VIM0</accession>
<evidence type="ECO:0000313" key="7">
    <source>
        <dbReference type="Proteomes" id="UP000233398"/>
    </source>
</evidence>